<protein>
    <submittedName>
        <fullName evidence="2">Uncharacterized protein</fullName>
    </submittedName>
</protein>
<evidence type="ECO:0000256" key="1">
    <source>
        <dbReference type="SAM" id="Phobius"/>
    </source>
</evidence>
<keyword evidence="1" id="KW-0472">Membrane</keyword>
<keyword evidence="3" id="KW-1185">Reference proteome</keyword>
<dbReference type="AlphaFoldDB" id="A0AAD5KLI1"/>
<evidence type="ECO:0000313" key="3">
    <source>
        <dbReference type="Proteomes" id="UP001209540"/>
    </source>
</evidence>
<name>A0AAD5KLI1_9FUNG</name>
<keyword evidence="1" id="KW-1133">Transmembrane helix</keyword>
<keyword evidence="1" id="KW-0812">Transmembrane</keyword>
<feature type="transmembrane region" description="Helical" evidence="1">
    <location>
        <begin position="44"/>
        <end position="64"/>
    </location>
</feature>
<accession>A0AAD5KLI1</accession>
<organism evidence="2 3">
    <name type="scientific">Phascolomyces articulosus</name>
    <dbReference type="NCBI Taxonomy" id="60185"/>
    <lineage>
        <taxon>Eukaryota</taxon>
        <taxon>Fungi</taxon>
        <taxon>Fungi incertae sedis</taxon>
        <taxon>Mucoromycota</taxon>
        <taxon>Mucoromycotina</taxon>
        <taxon>Mucoromycetes</taxon>
        <taxon>Mucorales</taxon>
        <taxon>Lichtheimiaceae</taxon>
        <taxon>Phascolomyces</taxon>
    </lineage>
</organism>
<evidence type="ECO:0000313" key="2">
    <source>
        <dbReference type="EMBL" id="KAI9274711.1"/>
    </source>
</evidence>
<feature type="transmembrane region" description="Helical" evidence="1">
    <location>
        <begin position="12"/>
        <end position="32"/>
    </location>
</feature>
<sequence length="65" mass="7872">MWGRVIIHKNGSAYFFMQHYNFFLLKIIFFLTSLTQTTHTITNFFSFPFFYLLTSFLLRTSLLFT</sequence>
<reference evidence="2" key="1">
    <citation type="journal article" date="2022" name="IScience">
        <title>Evolution of zygomycete secretomes and the origins of terrestrial fungal ecologies.</title>
        <authorList>
            <person name="Chang Y."/>
            <person name="Wang Y."/>
            <person name="Mondo S."/>
            <person name="Ahrendt S."/>
            <person name="Andreopoulos W."/>
            <person name="Barry K."/>
            <person name="Beard J."/>
            <person name="Benny G.L."/>
            <person name="Blankenship S."/>
            <person name="Bonito G."/>
            <person name="Cuomo C."/>
            <person name="Desiro A."/>
            <person name="Gervers K.A."/>
            <person name="Hundley H."/>
            <person name="Kuo A."/>
            <person name="LaButti K."/>
            <person name="Lang B.F."/>
            <person name="Lipzen A."/>
            <person name="O'Donnell K."/>
            <person name="Pangilinan J."/>
            <person name="Reynolds N."/>
            <person name="Sandor L."/>
            <person name="Smith M.E."/>
            <person name="Tsang A."/>
            <person name="Grigoriev I.V."/>
            <person name="Stajich J.E."/>
            <person name="Spatafora J.W."/>
        </authorList>
    </citation>
    <scope>NUCLEOTIDE SEQUENCE</scope>
    <source>
        <strain evidence="2">RSA 2281</strain>
    </source>
</reference>
<gene>
    <name evidence="2" type="ORF">BDA99DRAFT_498323</name>
</gene>
<comment type="caution">
    <text evidence="2">The sequence shown here is derived from an EMBL/GenBank/DDBJ whole genome shotgun (WGS) entry which is preliminary data.</text>
</comment>
<dbReference type="Proteomes" id="UP001209540">
    <property type="component" value="Unassembled WGS sequence"/>
</dbReference>
<dbReference type="EMBL" id="JAIXMP010000004">
    <property type="protein sequence ID" value="KAI9274711.1"/>
    <property type="molecule type" value="Genomic_DNA"/>
</dbReference>
<reference evidence="2" key="2">
    <citation type="submission" date="2023-02" db="EMBL/GenBank/DDBJ databases">
        <authorList>
            <consortium name="DOE Joint Genome Institute"/>
            <person name="Mondo S.J."/>
            <person name="Chang Y."/>
            <person name="Wang Y."/>
            <person name="Ahrendt S."/>
            <person name="Andreopoulos W."/>
            <person name="Barry K."/>
            <person name="Beard J."/>
            <person name="Benny G.L."/>
            <person name="Blankenship S."/>
            <person name="Bonito G."/>
            <person name="Cuomo C."/>
            <person name="Desiro A."/>
            <person name="Gervers K.A."/>
            <person name="Hundley H."/>
            <person name="Kuo A."/>
            <person name="LaButti K."/>
            <person name="Lang B.F."/>
            <person name="Lipzen A."/>
            <person name="O'Donnell K."/>
            <person name="Pangilinan J."/>
            <person name="Reynolds N."/>
            <person name="Sandor L."/>
            <person name="Smith M.W."/>
            <person name="Tsang A."/>
            <person name="Grigoriev I.V."/>
            <person name="Stajich J.E."/>
            <person name="Spatafora J.W."/>
        </authorList>
    </citation>
    <scope>NUCLEOTIDE SEQUENCE</scope>
    <source>
        <strain evidence="2">RSA 2281</strain>
    </source>
</reference>
<proteinExistence type="predicted"/>